<organism evidence="1 2">
    <name type="scientific">Glomus cerebriforme</name>
    <dbReference type="NCBI Taxonomy" id="658196"/>
    <lineage>
        <taxon>Eukaryota</taxon>
        <taxon>Fungi</taxon>
        <taxon>Fungi incertae sedis</taxon>
        <taxon>Mucoromycota</taxon>
        <taxon>Glomeromycotina</taxon>
        <taxon>Glomeromycetes</taxon>
        <taxon>Glomerales</taxon>
        <taxon>Glomeraceae</taxon>
        <taxon>Glomus</taxon>
    </lineage>
</organism>
<dbReference type="SUPFAM" id="SSF81383">
    <property type="entry name" value="F-box domain"/>
    <property type="match status" value="1"/>
</dbReference>
<accession>A0A397TEW2</accession>
<keyword evidence="2" id="KW-1185">Reference proteome</keyword>
<name>A0A397TEW2_9GLOM</name>
<dbReference type="AlphaFoldDB" id="A0A397TEW2"/>
<reference evidence="1 2" key="1">
    <citation type="submission" date="2018-06" db="EMBL/GenBank/DDBJ databases">
        <title>Comparative genomics reveals the genomic features of Rhizophagus irregularis, R. cerebriforme, R. diaphanum and Gigaspora rosea, and their symbiotic lifestyle signature.</title>
        <authorList>
            <person name="Morin E."/>
            <person name="San Clemente H."/>
            <person name="Chen E.C.H."/>
            <person name="De La Providencia I."/>
            <person name="Hainaut M."/>
            <person name="Kuo A."/>
            <person name="Kohler A."/>
            <person name="Murat C."/>
            <person name="Tang N."/>
            <person name="Roy S."/>
            <person name="Loubradou J."/>
            <person name="Henrissat B."/>
            <person name="Grigoriev I.V."/>
            <person name="Corradi N."/>
            <person name="Roux C."/>
            <person name="Martin F.M."/>
        </authorList>
    </citation>
    <scope>NUCLEOTIDE SEQUENCE [LARGE SCALE GENOMIC DNA]</scope>
    <source>
        <strain evidence="1 2">DAOM 227022</strain>
    </source>
</reference>
<evidence type="ECO:0000313" key="2">
    <source>
        <dbReference type="Proteomes" id="UP000265703"/>
    </source>
</evidence>
<evidence type="ECO:0000313" key="1">
    <source>
        <dbReference type="EMBL" id="RIA96783.1"/>
    </source>
</evidence>
<dbReference type="SUPFAM" id="SSF52047">
    <property type="entry name" value="RNI-like"/>
    <property type="match status" value="1"/>
</dbReference>
<gene>
    <name evidence="1" type="ORF">C1645_754248</name>
</gene>
<dbReference type="EMBL" id="QKYT01000039">
    <property type="protein sequence ID" value="RIA96783.1"/>
    <property type="molecule type" value="Genomic_DNA"/>
</dbReference>
<evidence type="ECO:0008006" key="3">
    <source>
        <dbReference type="Google" id="ProtNLM"/>
    </source>
</evidence>
<dbReference type="Gene3D" id="3.80.10.10">
    <property type="entry name" value="Ribonuclease Inhibitor"/>
    <property type="match status" value="1"/>
</dbReference>
<dbReference type="Proteomes" id="UP000265703">
    <property type="component" value="Unassembled WGS sequence"/>
</dbReference>
<dbReference type="InterPro" id="IPR032675">
    <property type="entry name" value="LRR_dom_sf"/>
</dbReference>
<sequence>MEPSEIGLPYEIEVVGEDKKRLKDSTTDSTTFEKPNSALLPNILTLTLTESKRSMAEPSILEVPDLDNNNMIEKVDIIMENIEARSLDQSVSSDTLIHEQTNLEKCQPQTANHLQFKSDVQDSETQSSMVEMLVNQMEVSTSIESSTQYVMEIKYEKIPKIRFLSTETLIKIFKFLGYEDLSSCTLINKPWWFAAIHVLWSEPFEFIFEGDFRSETKIYKVLSLMQVYVACLNDDAKDKLANSGIKFPYEYSSRPAYNYPTFLQNLDVGFLYSACREWRQWICRQEGYSFIEIMSDIVKRQQFLVYREIFKMFIRTSRAIKKFYLDELEYSGFQCFDLLSMDPELQKLTFLPGATNCFPELTYFSCDGCVSRELVKCLSEICHRIEHLNFHGCINTGGLSGIFPLILSQKKLRRLTLNGNMGYCKTPELTAVSNAIKNIEHLTLIGTIRLEMKLFSHCHDIRYLELYDENLDSSTCKVLNFIDASSLKIERIILRVFCIDQYTNKLAEVIKHANTNLKMVDIEWRTLNNEFIICTNRILHNLSSYCPNLLILKVPIILYYNREAFDLLVNVLRKCQELVYLGITEPSIFKYQSLLLGLGSELPPKLEFLYYDTIPKLCNESVLCEFFGNIVKNLGRAISIEWNPFNQENHNRMINEYADSGNVILKKLDEITVFPYVKFELFHYRKSLRGKFNLHPANY</sequence>
<protein>
    <recommendedName>
        <fullName evidence="3">F-box domain-containing protein</fullName>
    </recommendedName>
</protein>
<proteinExistence type="predicted"/>
<dbReference type="InterPro" id="IPR036047">
    <property type="entry name" value="F-box-like_dom_sf"/>
</dbReference>
<comment type="caution">
    <text evidence="1">The sequence shown here is derived from an EMBL/GenBank/DDBJ whole genome shotgun (WGS) entry which is preliminary data.</text>
</comment>
<dbReference type="OrthoDB" id="2307487at2759"/>